<dbReference type="EMBL" id="BAAAGS010000025">
    <property type="protein sequence ID" value="GAA0535556.1"/>
    <property type="molecule type" value="Genomic_DNA"/>
</dbReference>
<reference evidence="1 2" key="1">
    <citation type="journal article" date="2019" name="Int. J. Syst. Evol. Microbiol.">
        <title>The Global Catalogue of Microorganisms (GCM) 10K type strain sequencing project: providing services to taxonomists for standard genome sequencing and annotation.</title>
        <authorList>
            <consortium name="The Broad Institute Genomics Platform"/>
            <consortium name="The Broad Institute Genome Sequencing Center for Infectious Disease"/>
            <person name="Wu L."/>
            <person name="Ma J."/>
        </authorList>
    </citation>
    <scope>NUCLEOTIDE SEQUENCE [LARGE SCALE GENOMIC DNA]</scope>
    <source>
        <strain evidence="1 2">JCM 10303</strain>
    </source>
</reference>
<dbReference type="Proteomes" id="UP001500729">
    <property type="component" value="Unassembled WGS sequence"/>
</dbReference>
<name>A0ABN1D7D0_SACER</name>
<evidence type="ECO:0000313" key="2">
    <source>
        <dbReference type="Proteomes" id="UP001500729"/>
    </source>
</evidence>
<gene>
    <name evidence="1" type="ORF">GCM10009533_38350</name>
</gene>
<evidence type="ECO:0000313" key="1">
    <source>
        <dbReference type="EMBL" id="GAA0535556.1"/>
    </source>
</evidence>
<evidence type="ECO:0008006" key="3">
    <source>
        <dbReference type="Google" id="ProtNLM"/>
    </source>
</evidence>
<comment type="caution">
    <text evidence="1">The sequence shown here is derived from an EMBL/GenBank/DDBJ whole genome shotgun (WGS) entry which is preliminary data.</text>
</comment>
<organism evidence="1 2">
    <name type="scientific">Saccharopolyspora erythraea</name>
    <name type="common">Streptomyces erythraeus</name>
    <dbReference type="NCBI Taxonomy" id="1836"/>
    <lineage>
        <taxon>Bacteria</taxon>
        <taxon>Bacillati</taxon>
        <taxon>Actinomycetota</taxon>
        <taxon>Actinomycetes</taxon>
        <taxon>Pseudonocardiales</taxon>
        <taxon>Pseudonocardiaceae</taxon>
        <taxon>Saccharopolyspora</taxon>
    </lineage>
</organism>
<protein>
    <recommendedName>
        <fullName evidence="3">Transcriptional regulator, TetR family</fullName>
    </recommendedName>
</protein>
<keyword evidence="2" id="KW-1185">Reference proteome</keyword>
<sequence>MFEVLESGPPREVAVAAARHVVEWSRRNTAQARVLLAGSAAFGESEWTPQARDELRRLNEEMFAAMAEVARGTGTCGELGYGRFSLAVVDLPIAVVRRNLTRGDEIPEHEVAVVVEAVRDLLADGQGR</sequence>
<accession>A0ABN1D7D0</accession>
<proteinExistence type="predicted"/>